<dbReference type="Pfam" id="PF00313">
    <property type="entry name" value="CSD"/>
    <property type="match status" value="1"/>
</dbReference>
<sequence>MRASGILRSWNEERGFGFVAPERGGPALFVHISAFPRDGSKPVVGETVSFELGRGPDGRMQAVKVARSMVGGDATPRRLASSAPRRSGSSLLGTVVLMLAVLVAGGWGYRHYKDSNRQQRADVPVAPREQSAAPIQSFRCDGRAHCSQMTSCAEATWFINNCPNTQMDGNGDGVPCEQQWCMAPGAR</sequence>
<evidence type="ECO:0000259" key="2">
    <source>
        <dbReference type="PROSITE" id="PS51857"/>
    </source>
</evidence>
<feature type="domain" description="CSD" evidence="2">
    <location>
        <begin position="2"/>
        <end position="67"/>
    </location>
</feature>
<dbReference type="PANTHER" id="PTHR46565:SF20">
    <property type="entry name" value="COLD SHOCK DOMAIN-CONTAINING PROTEIN 4"/>
    <property type="match status" value="1"/>
</dbReference>
<dbReference type="PROSITE" id="PS51857">
    <property type="entry name" value="CSD_2"/>
    <property type="match status" value="1"/>
</dbReference>
<dbReference type="EMBL" id="JAVDXV010000011">
    <property type="protein sequence ID" value="MDR7335793.1"/>
    <property type="molecule type" value="Genomic_DNA"/>
</dbReference>
<evidence type="ECO:0000313" key="4">
    <source>
        <dbReference type="Proteomes" id="UP001180825"/>
    </source>
</evidence>
<evidence type="ECO:0000256" key="1">
    <source>
        <dbReference type="SAM" id="Phobius"/>
    </source>
</evidence>
<dbReference type="InterPro" id="IPR011129">
    <property type="entry name" value="CSD"/>
</dbReference>
<dbReference type="CDD" id="cd04458">
    <property type="entry name" value="CSP_CDS"/>
    <property type="match status" value="1"/>
</dbReference>
<gene>
    <name evidence="3" type="ORF">J2X21_004960</name>
</gene>
<dbReference type="Gene3D" id="2.40.50.140">
    <property type="entry name" value="Nucleic acid-binding proteins"/>
    <property type="match status" value="1"/>
</dbReference>
<dbReference type="InterPro" id="IPR012340">
    <property type="entry name" value="NA-bd_OB-fold"/>
</dbReference>
<organism evidence="3 4">
    <name type="scientific">Roseateles asaccharophilus</name>
    <dbReference type="NCBI Taxonomy" id="582607"/>
    <lineage>
        <taxon>Bacteria</taxon>
        <taxon>Pseudomonadati</taxon>
        <taxon>Pseudomonadota</taxon>
        <taxon>Betaproteobacteria</taxon>
        <taxon>Burkholderiales</taxon>
        <taxon>Sphaerotilaceae</taxon>
        <taxon>Roseateles</taxon>
    </lineage>
</organism>
<keyword evidence="1" id="KW-1133">Transmembrane helix</keyword>
<reference evidence="3 4" key="1">
    <citation type="submission" date="2023-07" db="EMBL/GenBank/DDBJ databases">
        <title>Sorghum-associated microbial communities from plants grown in Nebraska, USA.</title>
        <authorList>
            <person name="Schachtman D."/>
        </authorList>
    </citation>
    <scope>NUCLEOTIDE SEQUENCE [LARGE SCALE GENOMIC DNA]</scope>
    <source>
        <strain evidence="3 4">BE316</strain>
    </source>
</reference>
<keyword evidence="1" id="KW-0812">Transmembrane</keyword>
<name>A0ABU2AII8_9BURK</name>
<evidence type="ECO:0000313" key="3">
    <source>
        <dbReference type="EMBL" id="MDR7335793.1"/>
    </source>
</evidence>
<dbReference type="SUPFAM" id="SSF50249">
    <property type="entry name" value="Nucleic acid-binding proteins"/>
    <property type="match status" value="1"/>
</dbReference>
<protein>
    <submittedName>
        <fullName evidence="3">Cold shock CspA family protein</fullName>
    </submittedName>
</protein>
<proteinExistence type="predicted"/>
<keyword evidence="1" id="KW-0472">Membrane</keyword>
<dbReference type="Pfam" id="PF05901">
    <property type="entry name" value="Excalibur"/>
    <property type="match status" value="1"/>
</dbReference>
<dbReference type="InterPro" id="IPR002059">
    <property type="entry name" value="CSP_DNA-bd"/>
</dbReference>
<comment type="caution">
    <text evidence="3">The sequence shown here is derived from an EMBL/GenBank/DDBJ whole genome shotgun (WGS) entry which is preliminary data.</text>
</comment>
<keyword evidence="4" id="KW-1185">Reference proteome</keyword>
<dbReference type="RefSeq" id="WP_310332796.1">
    <property type="nucleotide sequence ID" value="NZ_JAVDXV010000011.1"/>
</dbReference>
<dbReference type="InterPro" id="IPR008613">
    <property type="entry name" value="Excalibur_Ca-bd_domain"/>
</dbReference>
<dbReference type="Proteomes" id="UP001180825">
    <property type="component" value="Unassembled WGS sequence"/>
</dbReference>
<accession>A0ABU2AII8</accession>
<feature type="transmembrane region" description="Helical" evidence="1">
    <location>
        <begin position="91"/>
        <end position="109"/>
    </location>
</feature>
<dbReference type="SMART" id="SM00357">
    <property type="entry name" value="CSP"/>
    <property type="match status" value="1"/>
</dbReference>
<dbReference type="PANTHER" id="PTHR46565">
    <property type="entry name" value="COLD SHOCK DOMAIN PROTEIN 2"/>
    <property type="match status" value="1"/>
</dbReference>